<keyword evidence="3" id="KW-1185">Reference proteome</keyword>
<evidence type="ECO:0000313" key="2">
    <source>
        <dbReference type="EMBL" id="MFH4979932.1"/>
    </source>
</evidence>
<dbReference type="Gene3D" id="2.30.29.240">
    <property type="match status" value="1"/>
</dbReference>
<accession>A0ABD6EL53</accession>
<sequence length="272" mass="31423">MSLRIHRCEDLPTKSPIPSHKISGERVYKFDNLSDQFEGRFVYISLSTNGLVFYWKQPEKATESIYVDEIIDVFVGCCIDTTKQKDVQKRVDAHVRRIFADSFTVAACTINSCFFTMMVGTDSVNPSPLIFLTDTDESAKAWVTKLRRLSMRLSRDCITSGCFYYWERLFTKVVCTCGDSGFTANDIVDALFPVKNKEDRKDIENSLRSLDIFEDGKAVGPLDVDNDLIFKCYWSILERTEVKNIYKEKYGFLEYSKCAVSLRPVFCFFIYY</sequence>
<dbReference type="Proteomes" id="UP001608902">
    <property type="component" value="Unassembled WGS sequence"/>
</dbReference>
<dbReference type="InterPro" id="IPR037862">
    <property type="entry name" value="PLC-beta_PH"/>
</dbReference>
<reference evidence="2 3" key="1">
    <citation type="submission" date="2024-08" db="EMBL/GenBank/DDBJ databases">
        <title>Gnathostoma spinigerum genome.</title>
        <authorList>
            <person name="Gonzalez-Bertolin B."/>
            <person name="Monzon S."/>
            <person name="Zaballos A."/>
            <person name="Jimenez P."/>
            <person name="Dekumyoy P."/>
            <person name="Varona S."/>
            <person name="Cuesta I."/>
            <person name="Sumanam S."/>
            <person name="Adisakwattana P."/>
            <person name="Gasser R.B."/>
            <person name="Hernandez-Gonzalez A."/>
            <person name="Young N.D."/>
            <person name="Perteguer M.J."/>
        </authorList>
    </citation>
    <scope>NUCLEOTIDE SEQUENCE [LARGE SCALE GENOMIC DNA]</scope>
    <source>
        <strain evidence="2">AL3</strain>
        <tissue evidence="2">Liver</tissue>
    </source>
</reference>
<dbReference type="Pfam" id="PF17787">
    <property type="entry name" value="PH_14"/>
    <property type="match status" value="1"/>
</dbReference>
<gene>
    <name evidence="2" type="ORF">AB6A40_006641</name>
</gene>
<dbReference type="EMBL" id="JBGFUD010004842">
    <property type="protein sequence ID" value="MFH4979932.1"/>
    <property type="molecule type" value="Genomic_DNA"/>
</dbReference>
<organism evidence="2 3">
    <name type="scientific">Gnathostoma spinigerum</name>
    <dbReference type="NCBI Taxonomy" id="75299"/>
    <lineage>
        <taxon>Eukaryota</taxon>
        <taxon>Metazoa</taxon>
        <taxon>Ecdysozoa</taxon>
        <taxon>Nematoda</taxon>
        <taxon>Chromadorea</taxon>
        <taxon>Rhabditida</taxon>
        <taxon>Spirurina</taxon>
        <taxon>Gnathostomatomorpha</taxon>
        <taxon>Gnathostomatoidea</taxon>
        <taxon>Gnathostomatidae</taxon>
        <taxon>Gnathostoma</taxon>
    </lineage>
</organism>
<dbReference type="SUPFAM" id="SSF50729">
    <property type="entry name" value="PH domain-like"/>
    <property type="match status" value="1"/>
</dbReference>
<protein>
    <recommendedName>
        <fullName evidence="1">PLC-beta PH domain-containing protein</fullName>
    </recommendedName>
</protein>
<evidence type="ECO:0000259" key="1">
    <source>
        <dbReference type="Pfam" id="PF17787"/>
    </source>
</evidence>
<name>A0ABD6EL53_9BILA</name>
<evidence type="ECO:0000313" key="3">
    <source>
        <dbReference type="Proteomes" id="UP001608902"/>
    </source>
</evidence>
<dbReference type="AlphaFoldDB" id="A0ABD6EL53"/>
<proteinExistence type="predicted"/>
<feature type="domain" description="PLC-beta PH" evidence="1">
    <location>
        <begin position="21"/>
        <end position="151"/>
    </location>
</feature>
<comment type="caution">
    <text evidence="2">The sequence shown here is derived from an EMBL/GenBank/DDBJ whole genome shotgun (WGS) entry which is preliminary data.</text>
</comment>